<name>A0A9N9QNT4_9CUCU</name>
<dbReference type="AlphaFoldDB" id="A0A9N9QNT4"/>
<protein>
    <recommendedName>
        <fullName evidence="7">Myb/SANT-like DNA-binding domain-containing protein</fullName>
    </recommendedName>
</protein>
<gene>
    <name evidence="8" type="ORF">CEUTPL_LOCUS6299</name>
</gene>
<dbReference type="Gene3D" id="1.10.10.60">
    <property type="entry name" value="Homeodomain-like"/>
    <property type="match status" value="1"/>
</dbReference>
<keyword evidence="3" id="KW-0238">DNA-binding</keyword>
<feature type="domain" description="Myb/SANT-like DNA-binding" evidence="7">
    <location>
        <begin position="99"/>
        <end position="186"/>
    </location>
</feature>
<evidence type="ECO:0000259" key="7">
    <source>
        <dbReference type="Pfam" id="PF13837"/>
    </source>
</evidence>
<dbReference type="OrthoDB" id="6610952at2759"/>
<sequence length="324" mass="37114">MDEDSENVEMVEFQLGNFIVNIDSETARMLCKDSQMAQNYLNELRRKYPEAEASTSSSSSNVAVASALDRADTIDSPAGIPQKIWTTSKNQTPLDVEAAAFFLSLRKELDDKFRDKKTTNATLWQQISEKMNANGYFVGHGIEGRERCRQKFANLQQTYLKYIDRRRQTGEGKIEKPPFFDEMDAILGKSDKTDPVLILDSIPIENPISNDVGSSVKSTMGEKSIDLHSSQQKKTEKVEGANILQNKFLNAKTTLKPKKNDFYEKFYDLSEKSEERKIKQFDNMMELMKDESQKRHEEVMAMLRIMAQKKPTKKRKRDSSSDTD</sequence>
<keyword evidence="4" id="KW-0804">Transcription</keyword>
<dbReference type="Proteomes" id="UP001152799">
    <property type="component" value="Chromosome 3"/>
</dbReference>
<dbReference type="GO" id="GO:0005634">
    <property type="term" value="C:nucleus"/>
    <property type="evidence" value="ECO:0007669"/>
    <property type="project" value="UniProtKB-SubCell"/>
</dbReference>
<reference evidence="8" key="1">
    <citation type="submission" date="2022-01" db="EMBL/GenBank/DDBJ databases">
        <authorList>
            <person name="King R."/>
        </authorList>
    </citation>
    <scope>NUCLEOTIDE SEQUENCE</scope>
</reference>
<comment type="subcellular location">
    <subcellularLocation>
        <location evidence="1">Nucleus</location>
    </subcellularLocation>
</comment>
<evidence type="ECO:0000256" key="5">
    <source>
        <dbReference type="ARBA" id="ARBA00023242"/>
    </source>
</evidence>
<dbReference type="GO" id="GO:0010468">
    <property type="term" value="P:regulation of gene expression"/>
    <property type="evidence" value="ECO:0007669"/>
    <property type="project" value="UniProtKB-ARBA"/>
</dbReference>
<keyword evidence="5" id="KW-0539">Nucleus</keyword>
<keyword evidence="2" id="KW-0805">Transcription regulation</keyword>
<evidence type="ECO:0000313" key="8">
    <source>
        <dbReference type="EMBL" id="CAG9765694.1"/>
    </source>
</evidence>
<dbReference type="PANTHER" id="PTHR21654">
    <property type="entry name" value="FI21293P1"/>
    <property type="match status" value="1"/>
</dbReference>
<evidence type="ECO:0000256" key="2">
    <source>
        <dbReference type="ARBA" id="ARBA00023015"/>
    </source>
</evidence>
<dbReference type="InterPro" id="IPR044822">
    <property type="entry name" value="Myb_DNA-bind_4"/>
</dbReference>
<evidence type="ECO:0000313" key="9">
    <source>
        <dbReference type="Proteomes" id="UP001152799"/>
    </source>
</evidence>
<evidence type="ECO:0000256" key="4">
    <source>
        <dbReference type="ARBA" id="ARBA00023163"/>
    </source>
</evidence>
<evidence type="ECO:0000256" key="6">
    <source>
        <dbReference type="SAM" id="MobiDB-lite"/>
    </source>
</evidence>
<proteinExistence type="predicted"/>
<evidence type="ECO:0000256" key="1">
    <source>
        <dbReference type="ARBA" id="ARBA00004123"/>
    </source>
</evidence>
<dbReference type="EMBL" id="OU892279">
    <property type="protein sequence ID" value="CAG9765694.1"/>
    <property type="molecule type" value="Genomic_DNA"/>
</dbReference>
<evidence type="ECO:0000256" key="3">
    <source>
        <dbReference type="ARBA" id="ARBA00023125"/>
    </source>
</evidence>
<dbReference type="Pfam" id="PF13837">
    <property type="entry name" value="Myb_DNA-bind_4"/>
    <property type="match status" value="1"/>
</dbReference>
<dbReference type="GO" id="GO:0003677">
    <property type="term" value="F:DNA binding"/>
    <property type="evidence" value="ECO:0007669"/>
    <property type="project" value="UniProtKB-KW"/>
</dbReference>
<accession>A0A9N9QNT4</accession>
<organism evidence="8 9">
    <name type="scientific">Ceutorhynchus assimilis</name>
    <name type="common">cabbage seed weevil</name>
    <dbReference type="NCBI Taxonomy" id="467358"/>
    <lineage>
        <taxon>Eukaryota</taxon>
        <taxon>Metazoa</taxon>
        <taxon>Ecdysozoa</taxon>
        <taxon>Arthropoda</taxon>
        <taxon>Hexapoda</taxon>
        <taxon>Insecta</taxon>
        <taxon>Pterygota</taxon>
        <taxon>Neoptera</taxon>
        <taxon>Endopterygota</taxon>
        <taxon>Coleoptera</taxon>
        <taxon>Polyphaga</taxon>
        <taxon>Cucujiformia</taxon>
        <taxon>Curculionidae</taxon>
        <taxon>Ceutorhynchinae</taxon>
        <taxon>Ceutorhynchus</taxon>
    </lineage>
</organism>
<dbReference type="PANTHER" id="PTHR21654:SF84">
    <property type="entry name" value="SI:DKEY-66I24.7"/>
    <property type="match status" value="1"/>
</dbReference>
<keyword evidence="9" id="KW-1185">Reference proteome</keyword>
<feature type="region of interest" description="Disordered" evidence="6">
    <location>
        <begin position="305"/>
        <end position="324"/>
    </location>
</feature>